<dbReference type="Pfam" id="PF05943">
    <property type="entry name" value="VipB"/>
    <property type="match status" value="1"/>
</dbReference>
<comment type="caution">
    <text evidence="3">The sequence shown here is derived from an EMBL/GenBank/DDBJ whole genome shotgun (WGS) entry which is preliminary data.</text>
</comment>
<dbReference type="InterPro" id="IPR044031">
    <property type="entry name" value="TssC1_N"/>
</dbReference>
<dbReference type="InterPro" id="IPR044032">
    <property type="entry name" value="TssC1_C"/>
</dbReference>
<reference evidence="3 4" key="1">
    <citation type="submission" date="2024-04" db="EMBL/GenBank/DDBJ databases">
        <title>Draft genome sequence of Sessilibacter corallicola NBRC 116591.</title>
        <authorList>
            <person name="Miyakawa T."/>
            <person name="Kusuya Y."/>
            <person name="Miura T."/>
        </authorList>
    </citation>
    <scope>NUCLEOTIDE SEQUENCE [LARGE SCALE GENOMIC DNA]</scope>
    <source>
        <strain evidence="3 4">KU-00831-HH</strain>
    </source>
</reference>
<accession>A0ABQ0A4X8</accession>
<evidence type="ECO:0000259" key="1">
    <source>
        <dbReference type="Pfam" id="PF05943"/>
    </source>
</evidence>
<feature type="domain" description="TssC1 N-terminal" evidence="1">
    <location>
        <begin position="55"/>
        <end position="365"/>
    </location>
</feature>
<dbReference type="NCBIfam" id="TIGR03355">
    <property type="entry name" value="VI_chp_2"/>
    <property type="match status" value="1"/>
</dbReference>
<evidence type="ECO:0000313" key="4">
    <source>
        <dbReference type="Proteomes" id="UP001465153"/>
    </source>
</evidence>
<dbReference type="EMBL" id="BAABWN010000001">
    <property type="protein sequence ID" value="GAA6166700.1"/>
    <property type="molecule type" value="Genomic_DNA"/>
</dbReference>
<organism evidence="3 4">
    <name type="scientific">Sessilibacter corallicola</name>
    <dbReference type="NCBI Taxonomy" id="2904075"/>
    <lineage>
        <taxon>Bacteria</taxon>
        <taxon>Pseudomonadati</taxon>
        <taxon>Pseudomonadota</taxon>
        <taxon>Gammaproteobacteria</taxon>
        <taxon>Cellvibrionales</taxon>
        <taxon>Cellvibrionaceae</taxon>
        <taxon>Sessilibacter</taxon>
    </lineage>
</organism>
<name>A0ABQ0A4X8_9GAMM</name>
<dbReference type="PANTHER" id="PTHR35565">
    <property type="entry name" value="CYTOPLASMIC PROTEIN-RELATED"/>
    <property type="match status" value="1"/>
</dbReference>
<gene>
    <name evidence="3" type="primary">tssC_1</name>
    <name evidence="3" type="ORF">NBRC116591_05100</name>
</gene>
<dbReference type="PANTHER" id="PTHR35565:SF3">
    <property type="entry name" value="TYPE VI SECRETION SYSTEM SHEATH PROTEIN TSSC1"/>
    <property type="match status" value="1"/>
</dbReference>
<dbReference type="Pfam" id="PF18945">
    <property type="entry name" value="VipB_2"/>
    <property type="match status" value="1"/>
</dbReference>
<feature type="domain" description="TssC1 C-terminal" evidence="2">
    <location>
        <begin position="375"/>
        <end position="485"/>
    </location>
</feature>
<proteinExistence type="predicted"/>
<evidence type="ECO:0000313" key="3">
    <source>
        <dbReference type="EMBL" id="GAA6166700.1"/>
    </source>
</evidence>
<dbReference type="RefSeq" id="WP_353301567.1">
    <property type="nucleotide sequence ID" value="NZ_BAABWN010000001.1"/>
</dbReference>
<keyword evidence="4" id="KW-1185">Reference proteome</keyword>
<dbReference type="Proteomes" id="UP001465153">
    <property type="component" value="Unassembled WGS sequence"/>
</dbReference>
<protein>
    <submittedName>
        <fullName evidence="3">Type VI secretion system contractile sheath large subunit</fullName>
    </submittedName>
</protein>
<dbReference type="InterPro" id="IPR010269">
    <property type="entry name" value="T6SS_TssC-like"/>
</dbReference>
<sequence length="494" mass="56227">MSSLNQDSHVSSNDYDNFLSAIFNSPDYDGYFDFSDIVRITEAKCKSDVVTRISRWIAQIDRLISEQLDEVLHSDKFQKLEAAWYGLQRLTEASANSKKVKVRFLDISWREVTRDIERSPDFDQSGLFELVYNREFGIAGGEPIGILLGNYDVTHRPTADHPHDDINTLKGIAQVAAAAFCPFICSVKPELFGLDSYDELGAHIRLSELFLEKEYTRWQSLRDMEDSRFIGLALPRILMRTPHEDYQFPKAKLHYNECVDGPDSSKYLWGNAVFALGVVLIREFIDVGWFAHIRGAPRDSLSGGLVIDFPKQYQRTDSGDHMPLMTTSTLITDTLEHELSELGLIPLCHCMHTGFSSFHSIPSIQKPKIYTKKSATANARISSLLQQMLCASRFAQYIKIIIRDKIGSYKSAKDCERHLQQWLNGYSTGREDLPWESLARYPLREARVSVMDDPRSPGNYQSIIHLKTHYTVDHLVSELKLTTTLNIGGSREAL</sequence>
<evidence type="ECO:0000259" key="2">
    <source>
        <dbReference type="Pfam" id="PF18945"/>
    </source>
</evidence>